<dbReference type="Proteomes" id="UP000235392">
    <property type="component" value="Unassembled WGS sequence"/>
</dbReference>
<evidence type="ECO:0000313" key="5">
    <source>
        <dbReference type="Proteomes" id="UP000235392"/>
    </source>
</evidence>
<proteinExistence type="predicted"/>
<protein>
    <submittedName>
        <fullName evidence="1">Uncharacterized protein</fullName>
    </submittedName>
</protein>
<reference evidence="4 5" key="1">
    <citation type="submission" date="2017-11" db="EMBL/GenBank/DDBJ databases">
        <title>De novo assembly and phasing of dikaryotic genomes from two isolates of Puccinia coronata f. sp. avenae, the causal agent of oat crown rust.</title>
        <authorList>
            <person name="Miller M.E."/>
            <person name="Zhang Y."/>
            <person name="Omidvar V."/>
            <person name="Sperschneider J."/>
            <person name="Schwessinger B."/>
            <person name="Raley C."/>
            <person name="Palmer J.M."/>
            <person name="Garnica D."/>
            <person name="Upadhyaya N."/>
            <person name="Rathjen J."/>
            <person name="Taylor J.M."/>
            <person name="Park R.F."/>
            <person name="Dodds P.N."/>
            <person name="Hirsch C.D."/>
            <person name="Kianian S.F."/>
            <person name="Figueroa M."/>
        </authorList>
    </citation>
    <scope>NUCLEOTIDE SEQUENCE [LARGE SCALE GENOMIC DNA]</scope>
    <source>
        <strain evidence="1">12NC29</strain>
        <strain evidence="2">12SD80</strain>
    </source>
</reference>
<keyword evidence="4" id="KW-1185">Reference proteome</keyword>
<dbReference type="EMBL" id="PGCJ01000886">
    <property type="protein sequence ID" value="PLW15806.1"/>
    <property type="molecule type" value="Genomic_DNA"/>
</dbReference>
<dbReference type="Proteomes" id="UP000235388">
    <property type="component" value="Unassembled WGS sequence"/>
</dbReference>
<organism evidence="1 4">
    <name type="scientific">Puccinia coronata f. sp. avenae</name>
    <dbReference type="NCBI Taxonomy" id="200324"/>
    <lineage>
        <taxon>Eukaryota</taxon>
        <taxon>Fungi</taxon>
        <taxon>Dikarya</taxon>
        <taxon>Basidiomycota</taxon>
        <taxon>Pucciniomycotina</taxon>
        <taxon>Pucciniomycetes</taxon>
        <taxon>Pucciniales</taxon>
        <taxon>Pucciniaceae</taxon>
        <taxon>Puccinia</taxon>
    </lineage>
</organism>
<name>A0A2N5SRG0_9BASI</name>
<evidence type="ECO:0000313" key="4">
    <source>
        <dbReference type="Proteomes" id="UP000235388"/>
    </source>
</evidence>
<dbReference type="AlphaFoldDB" id="A0A2N5SRG0"/>
<gene>
    <name evidence="1" type="ORF">PCANC_14989</name>
    <name evidence="3" type="ORF">PCASD_01141</name>
    <name evidence="2" type="ORF">PCASD_10994</name>
</gene>
<dbReference type="EMBL" id="PGCI01000619">
    <property type="protein sequence ID" value="PLW23958.1"/>
    <property type="molecule type" value="Genomic_DNA"/>
</dbReference>
<dbReference type="EMBL" id="PGCI01000008">
    <property type="protein sequence ID" value="PLW50919.1"/>
    <property type="molecule type" value="Genomic_DNA"/>
</dbReference>
<comment type="caution">
    <text evidence="1">The sequence shown here is derived from an EMBL/GenBank/DDBJ whole genome shotgun (WGS) entry which is preliminary data.</text>
</comment>
<evidence type="ECO:0000313" key="3">
    <source>
        <dbReference type="EMBL" id="PLW50919.1"/>
    </source>
</evidence>
<evidence type="ECO:0000313" key="2">
    <source>
        <dbReference type="EMBL" id="PLW23958.1"/>
    </source>
</evidence>
<evidence type="ECO:0000313" key="1">
    <source>
        <dbReference type="EMBL" id="PLW15806.1"/>
    </source>
</evidence>
<accession>A0A2N5SRG0</accession>
<sequence length="202" mass="23204">MEVVLIAKTRWKNDIQYFNTKFDALDRKAKEKVVYEAIEYLLRKRAASREELHAWVAALINAIPASIRDPLDSTLQKIREGLRIQPIAAWNQEMFSPSNGLSQDFRSWSTLQEVMMLDPAVHELSKAFANRKPEAVVRNFDIIKTIFSDEHAANYSAETRLTAIALLYHIMRSTMHGASEPVQQLVGLNESLVLLHDFYYLP</sequence>